<evidence type="ECO:0000313" key="2">
    <source>
        <dbReference type="Proteomes" id="UP000799440"/>
    </source>
</evidence>
<dbReference type="AlphaFoldDB" id="A0A6A6VJY8"/>
<reference evidence="1" key="1">
    <citation type="journal article" date="2020" name="Stud. Mycol.">
        <title>101 Dothideomycetes genomes: a test case for predicting lifestyles and emergence of pathogens.</title>
        <authorList>
            <person name="Haridas S."/>
            <person name="Albert R."/>
            <person name="Binder M."/>
            <person name="Bloem J."/>
            <person name="Labutti K."/>
            <person name="Salamov A."/>
            <person name="Andreopoulos B."/>
            <person name="Baker S."/>
            <person name="Barry K."/>
            <person name="Bills G."/>
            <person name="Bluhm B."/>
            <person name="Cannon C."/>
            <person name="Castanera R."/>
            <person name="Culley D."/>
            <person name="Daum C."/>
            <person name="Ezra D."/>
            <person name="Gonzalez J."/>
            <person name="Henrissat B."/>
            <person name="Kuo A."/>
            <person name="Liang C."/>
            <person name="Lipzen A."/>
            <person name="Lutzoni F."/>
            <person name="Magnuson J."/>
            <person name="Mondo S."/>
            <person name="Nolan M."/>
            <person name="Ohm R."/>
            <person name="Pangilinan J."/>
            <person name="Park H.-J."/>
            <person name="Ramirez L."/>
            <person name="Alfaro M."/>
            <person name="Sun H."/>
            <person name="Tritt A."/>
            <person name="Yoshinaga Y."/>
            <person name="Zwiers L.-H."/>
            <person name="Turgeon B."/>
            <person name="Goodwin S."/>
            <person name="Spatafora J."/>
            <person name="Crous P."/>
            <person name="Grigoriev I."/>
        </authorList>
    </citation>
    <scope>NUCLEOTIDE SEQUENCE</scope>
    <source>
        <strain evidence="1">CBS 119925</strain>
    </source>
</reference>
<dbReference type="EMBL" id="MU006563">
    <property type="protein sequence ID" value="KAF2750905.1"/>
    <property type="molecule type" value="Genomic_DNA"/>
</dbReference>
<proteinExistence type="predicted"/>
<evidence type="ECO:0000313" key="1">
    <source>
        <dbReference type="EMBL" id="KAF2750905.1"/>
    </source>
</evidence>
<name>A0A6A6VJY8_9PLEO</name>
<protein>
    <submittedName>
        <fullName evidence="1">Uncharacterized protein</fullName>
    </submittedName>
</protein>
<accession>A0A6A6VJY8</accession>
<keyword evidence="2" id="KW-1185">Reference proteome</keyword>
<organism evidence="1 2">
    <name type="scientific">Sporormia fimetaria CBS 119925</name>
    <dbReference type="NCBI Taxonomy" id="1340428"/>
    <lineage>
        <taxon>Eukaryota</taxon>
        <taxon>Fungi</taxon>
        <taxon>Dikarya</taxon>
        <taxon>Ascomycota</taxon>
        <taxon>Pezizomycotina</taxon>
        <taxon>Dothideomycetes</taxon>
        <taxon>Pleosporomycetidae</taxon>
        <taxon>Pleosporales</taxon>
        <taxon>Sporormiaceae</taxon>
        <taxon>Sporormia</taxon>
    </lineage>
</organism>
<sequence>MDMVWFDFIIFTLSFILFVEVDLSDLNSFYNFLFNDLIDNIPPFNFLGFLDGAIEILHILAPAVDLGAMLREIFGLR</sequence>
<gene>
    <name evidence="1" type="ORF">M011DRAFT_474393</name>
</gene>
<dbReference type="Proteomes" id="UP000799440">
    <property type="component" value="Unassembled WGS sequence"/>
</dbReference>